<gene>
    <name evidence="1" type="ORF">PG994_015220</name>
</gene>
<organism evidence="1 2">
    <name type="scientific">Apiospora phragmitis</name>
    <dbReference type="NCBI Taxonomy" id="2905665"/>
    <lineage>
        <taxon>Eukaryota</taxon>
        <taxon>Fungi</taxon>
        <taxon>Dikarya</taxon>
        <taxon>Ascomycota</taxon>
        <taxon>Pezizomycotina</taxon>
        <taxon>Sordariomycetes</taxon>
        <taxon>Xylariomycetidae</taxon>
        <taxon>Amphisphaeriales</taxon>
        <taxon>Apiosporaceae</taxon>
        <taxon>Apiospora</taxon>
    </lineage>
</organism>
<protein>
    <submittedName>
        <fullName evidence="1">Uncharacterized protein</fullName>
    </submittedName>
</protein>
<dbReference type="EMBL" id="JAQQWL010000018">
    <property type="protein sequence ID" value="KAK8036723.1"/>
    <property type="molecule type" value="Genomic_DNA"/>
</dbReference>
<proteinExistence type="predicted"/>
<sequence length="59" mass="7278">MEPNRWMQVARDSCRQAVHLNRMQFPERRRKRTRKGPQQPHLEDIKGMLTLMYEPLKTW</sequence>
<evidence type="ECO:0000313" key="2">
    <source>
        <dbReference type="Proteomes" id="UP001480595"/>
    </source>
</evidence>
<dbReference type="Proteomes" id="UP001480595">
    <property type="component" value="Unassembled WGS sequence"/>
</dbReference>
<name>A0ABR1ST65_9PEZI</name>
<evidence type="ECO:0000313" key="1">
    <source>
        <dbReference type="EMBL" id="KAK8036723.1"/>
    </source>
</evidence>
<accession>A0ABR1ST65</accession>
<reference evidence="1 2" key="1">
    <citation type="submission" date="2023-01" db="EMBL/GenBank/DDBJ databases">
        <title>Analysis of 21 Apiospora genomes using comparative genomics revels a genus with tremendous synthesis potential of carbohydrate active enzymes and secondary metabolites.</title>
        <authorList>
            <person name="Sorensen T."/>
        </authorList>
    </citation>
    <scope>NUCLEOTIDE SEQUENCE [LARGE SCALE GENOMIC DNA]</scope>
    <source>
        <strain evidence="1 2">CBS 135458</strain>
    </source>
</reference>
<keyword evidence="2" id="KW-1185">Reference proteome</keyword>
<comment type="caution">
    <text evidence="1">The sequence shown here is derived from an EMBL/GenBank/DDBJ whole genome shotgun (WGS) entry which is preliminary data.</text>
</comment>
<dbReference type="GeneID" id="92099692"/>
<dbReference type="RefSeq" id="XP_066707541.1">
    <property type="nucleotide sequence ID" value="XM_066866627.1"/>
</dbReference>